<gene>
    <name evidence="2" type="ORF">GDO81_023317</name>
</gene>
<evidence type="ECO:0000256" key="1">
    <source>
        <dbReference type="SAM" id="MobiDB-lite"/>
    </source>
</evidence>
<reference evidence="2" key="1">
    <citation type="thesis" date="2020" institute="ProQuest LLC" country="789 East Eisenhower Parkway, Ann Arbor, MI, USA">
        <title>Comparative Genomics and Chromosome Evolution.</title>
        <authorList>
            <person name="Mudd A.B."/>
        </authorList>
    </citation>
    <scope>NUCLEOTIDE SEQUENCE</scope>
    <source>
        <strain evidence="2">237g6f4</strain>
        <tissue evidence="2">Blood</tissue>
    </source>
</reference>
<dbReference type="Proteomes" id="UP000824782">
    <property type="component" value="Unassembled WGS sequence"/>
</dbReference>
<dbReference type="AlphaFoldDB" id="A0AAV6YKX2"/>
<accession>A0AAV6YKX2</accession>
<keyword evidence="3" id="KW-1185">Reference proteome</keyword>
<proteinExistence type="predicted"/>
<sequence length="102" mass="10932">MPGQIGLWCHLRAVRHTPPRHLHSSGPCSPAPVHRSHRGTDPCTRGQYCGASAGVPYLTLSALCIPACQTEGGGIFRKEAAVTCSLTSRPSRAARLRPILKH</sequence>
<evidence type="ECO:0000313" key="3">
    <source>
        <dbReference type="Proteomes" id="UP000824782"/>
    </source>
</evidence>
<comment type="caution">
    <text evidence="2">The sequence shown here is derived from an EMBL/GenBank/DDBJ whole genome shotgun (WGS) entry which is preliminary data.</text>
</comment>
<protein>
    <submittedName>
        <fullName evidence="2">Uncharacterized protein</fullName>
    </submittedName>
</protein>
<organism evidence="2 3">
    <name type="scientific">Engystomops pustulosus</name>
    <name type="common">Tungara frog</name>
    <name type="synonym">Physalaemus pustulosus</name>
    <dbReference type="NCBI Taxonomy" id="76066"/>
    <lineage>
        <taxon>Eukaryota</taxon>
        <taxon>Metazoa</taxon>
        <taxon>Chordata</taxon>
        <taxon>Craniata</taxon>
        <taxon>Vertebrata</taxon>
        <taxon>Euteleostomi</taxon>
        <taxon>Amphibia</taxon>
        <taxon>Batrachia</taxon>
        <taxon>Anura</taxon>
        <taxon>Neobatrachia</taxon>
        <taxon>Hyloidea</taxon>
        <taxon>Leptodactylidae</taxon>
        <taxon>Leiuperinae</taxon>
        <taxon>Engystomops</taxon>
    </lineage>
</organism>
<evidence type="ECO:0000313" key="2">
    <source>
        <dbReference type="EMBL" id="KAG8538089.1"/>
    </source>
</evidence>
<dbReference type="EMBL" id="WNYA01024013">
    <property type="protein sequence ID" value="KAG8538089.1"/>
    <property type="molecule type" value="Genomic_DNA"/>
</dbReference>
<name>A0AAV6YKX2_ENGPU</name>
<feature type="region of interest" description="Disordered" evidence="1">
    <location>
        <begin position="20"/>
        <end position="40"/>
    </location>
</feature>